<evidence type="ECO:0000313" key="1">
    <source>
        <dbReference type="EMBL" id="QNP75654.1"/>
    </source>
</evidence>
<evidence type="ECO:0000313" key="2">
    <source>
        <dbReference type="Proteomes" id="UP000516052"/>
    </source>
</evidence>
<dbReference type="KEGG" id="sroi:IAG44_08360"/>
<reference evidence="1 2" key="1">
    <citation type="submission" date="2020-08" db="EMBL/GenBank/DDBJ databases">
        <title>A novel species.</title>
        <authorList>
            <person name="Gao J."/>
        </authorList>
    </citation>
    <scope>NUCLEOTIDE SEQUENCE [LARGE SCALE GENOMIC DNA]</scope>
    <source>
        <strain evidence="1 2">CRXT-G-22</strain>
    </source>
</reference>
<gene>
    <name evidence="1" type="ORF">IAG44_08360</name>
</gene>
<dbReference type="EMBL" id="CP060828">
    <property type="protein sequence ID" value="QNP75654.1"/>
    <property type="molecule type" value="Genomic_DNA"/>
</dbReference>
<dbReference type="Proteomes" id="UP000516052">
    <property type="component" value="Chromosome"/>
</dbReference>
<organism evidence="1 2">
    <name type="scientific">Streptomyces roseirectus</name>
    <dbReference type="NCBI Taxonomy" id="2768066"/>
    <lineage>
        <taxon>Bacteria</taxon>
        <taxon>Bacillati</taxon>
        <taxon>Actinomycetota</taxon>
        <taxon>Actinomycetes</taxon>
        <taxon>Kitasatosporales</taxon>
        <taxon>Streptomycetaceae</taxon>
        <taxon>Streptomyces</taxon>
    </lineage>
</organism>
<proteinExistence type="predicted"/>
<name>A0A7H0IS88_9ACTN</name>
<sequence>MTATQTQRIEALEGPISSLEILEAERGFAEPPWFPAALAQLGTGVLFLTGAPRTGRRTAALNLLRRHTGGGLNFRAVDGSTDLDLWQPKNKGTLGYLVDGLVPTQPLKPAVLGNLRDRLRTERASMVIILPDDPELLRRVERDLHLTPVRCEPPPPRAVFDARLEAEIPDAGQRAAFLERLEPGLVDELLAPELVPAEVAELVALLTGPDQEGEDIRSRLSFLAEDEAPELIDTLRDDPDGLAFLMAACVFEGLDHRVVREEADRLLEVADGQLAALLPATEGSSEVPRDNPRFVFRRSLDDLLRTVRAQCAPKEIRTASGFTYAVEPVRFTRHRKAETVLRHVWREYGRLSVVLTAWLEGVKDDSELATPAGHVMGLAAGWGGGRRALGHISTLAGSDTGTGRRIAAHALGMAADDPVLATEVKYRLTDWSRRAGWQRRTTVAHACGTRFGLARPDLALSLLRGLPRSPQSDEEERHVNRAIRAALAELFTEDTRPMVFRCVLGWADADPEWEADLAFAVLPSLLHGGEWFGEELLGEGEFSAPIVDLVRRALDRDASFGPTGGALLSWCREGTWNERRAQAVTTLFDHLARDMRHGTLRLFVEIDRHSAPDLAGRDTARRALNAWRAGASSPAPEGTPR</sequence>
<keyword evidence="2" id="KW-1185">Reference proteome</keyword>
<dbReference type="AlphaFoldDB" id="A0A7H0IS88"/>
<protein>
    <submittedName>
        <fullName evidence="1">Uncharacterized protein</fullName>
    </submittedName>
</protein>
<accession>A0A7H0IS88</accession>